<dbReference type="OrthoDB" id="9811423at2"/>
<dbReference type="PANTHER" id="PTHR35175:SF2">
    <property type="entry name" value="DUF1289 DOMAIN-CONTAINING PROTEIN"/>
    <property type="match status" value="1"/>
</dbReference>
<name>A0A0K6HZ80_9HYPH</name>
<dbReference type="PANTHER" id="PTHR35175">
    <property type="entry name" value="DUF1289 DOMAIN-CONTAINING PROTEIN"/>
    <property type="match status" value="1"/>
</dbReference>
<accession>A0A0K6HZ80</accession>
<dbReference type="InterPro" id="IPR010710">
    <property type="entry name" value="DUF1289"/>
</dbReference>
<dbReference type="Pfam" id="PF06945">
    <property type="entry name" value="DUF1289"/>
    <property type="match status" value="1"/>
</dbReference>
<organism evidence="1 2">
    <name type="scientific">Pannonibacter indicus</name>
    <dbReference type="NCBI Taxonomy" id="466044"/>
    <lineage>
        <taxon>Bacteria</taxon>
        <taxon>Pseudomonadati</taxon>
        <taxon>Pseudomonadota</taxon>
        <taxon>Alphaproteobacteria</taxon>
        <taxon>Hyphomicrobiales</taxon>
        <taxon>Stappiaceae</taxon>
        <taxon>Pannonibacter</taxon>
    </lineage>
</organism>
<protein>
    <submittedName>
        <fullName evidence="1">Predicted Fe-S protein YdhL, DUF1289 family</fullName>
    </submittedName>
</protein>
<proteinExistence type="predicted"/>
<dbReference type="AlphaFoldDB" id="A0A0K6HZ80"/>
<dbReference type="Proteomes" id="UP000183900">
    <property type="component" value="Unassembled WGS sequence"/>
</dbReference>
<dbReference type="EMBL" id="CYHE01000005">
    <property type="protein sequence ID" value="CUA96347.1"/>
    <property type="molecule type" value="Genomic_DNA"/>
</dbReference>
<gene>
    <name evidence="1" type="ORF">Ga0061067_105123</name>
</gene>
<evidence type="ECO:0000313" key="2">
    <source>
        <dbReference type="Proteomes" id="UP000183900"/>
    </source>
</evidence>
<evidence type="ECO:0000313" key="1">
    <source>
        <dbReference type="EMBL" id="CUA96347.1"/>
    </source>
</evidence>
<dbReference type="RefSeq" id="WP_055455636.1">
    <property type="nucleotide sequence ID" value="NZ_CYHE01000005.1"/>
</dbReference>
<keyword evidence="2" id="KW-1185">Reference proteome</keyword>
<reference evidence="2" key="1">
    <citation type="submission" date="2015-08" db="EMBL/GenBank/DDBJ databases">
        <authorList>
            <person name="Varghese N."/>
        </authorList>
    </citation>
    <scope>NUCLEOTIDE SEQUENCE [LARGE SCALE GENOMIC DNA]</scope>
    <source>
        <strain evidence="2">DSM 23407</strain>
    </source>
</reference>
<sequence>MAGIESPCVKICIMEPVSGLCHGCARTLDEIAGWAGFAPEHRRKVMAELDARRARMGASLGAISSPAPVPAT</sequence>